<accession>A0A3G6J460</accession>
<proteinExistence type="inferred from homology"/>
<feature type="domain" description="Thioredoxin" evidence="8">
    <location>
        <begin position="1"/>
        <end position="116"/>
    </location>
</feature>
<dbReference type="KEGG" id="ccho:CCHOA_00305"/>
<dbReference type="PANTHER" id="PTHR45663:SF40">
    <property type="entry name" value="THIOREDOXIN 2"/>
    <property type="match status" value="1"/>
</dbReference>
<keyword evidence="3" id="KW-0813">Transport</keyword>
<evidence type="ECO:0000256" key="5">
    <source>
        <dbReference type="ARBA" id="ARBA00023157"/>
    </source>
</evidence>
<dbReference type="PANTHER" id="PTHR45663">
    <property type="entry name" value="GEO12009P1"/>
    <property type="match status" value="1"/>
</dbReference>
<evidence type="ECO:0000256" key="7">
    <source>
        <dbReference type="NCBIfam" id="TIGR01068"/>
    </source>
</evidence>
<dbReference type="PRINTS" id="PR00421">
    <property type="entry name" value="THIOREDOXIN"/>
</dbReference>
<evidence type="ECO:0000256" key="3">
    <source>
        <dbReference type="ARBA" id="ARBA00022448"/>
    </source>
</evidence>
<keyword evidence="4" id="KW-0249">Electron transport</keyword>
<dbReference type="CDD" id="cd02947">
    <property type="entry name" value="TRX_family"/>
    <property type="match status" value="1"/>
</dbReference>
<keyword evidence="5" id="KW-1015">Disulfide bond</keyword>
<dbReference type="InterPro" id="IPR005746">
    <property type="entry name" value="Thioredoxin"/>
</dbReference>
<dbReference type="NCBIfam" id="TIGR01068">
    <property type="entry name" value="thioredoxin"/>
    <property type="match status" value="1"/>
</dbReference>
<evidence type="ECO:0000259" key="8">
    <source>
        <dbReference type="PROSITE" id="PS51352"/>
    </source>
</evidence>
<evidence type="ECO:0000256" key="2">
    <source>
        <dbReference type="ARBA" id="ARBA00008987"/>
    </source>
</evidence>
<keyword evidence="10" id="KW-1185">Reference proteome</keyword>
<evidence type="ECO:0000256" key="6">
    <source>
        <dbReference type="ARBA" id="ARBA00023284"/>
    </source>
</evidence>
<comment type="function">
    <text evidence="1">Participates in various redox reactions through the reversible oxidation of its active center dithiol to a disulfide and catalyzes dithiol-disulfide exchange reactions.</text>
</comment>
<gene>
    <name evidence="9" type="primary">trxC</name>
    <name evidence="9" type="ORF">CCHOA_00305</name>
</gene>
<sequence length="139" mass="15661">MRYEQQCEGKVMATIALTKENFEQTVLAGGTVLVDCWAEWCGPCRRFGPIFEEVSEDFTDVVFGKLDTESNQEIAAALNISSIPTVMVFRDGIMVHRSSGVMDKRQLADLVTQAQALDMDQVRQQIEAQQNPPEKTQRF</sequence>
<evidence type="ECO:0000256" key="1">
    <source>
        <dbReference type="ARBA" id="ARBA00003318"/>
    </source>
</evidence>
<protein>
    <recommendedName>
        <fullName evidence="7">Thioredoxin</fullName>
    </recommendedName>
</protein>
<keyword evidence="6" id="KW-0676">Redox-active center</keyword>
<dbReference type="GO" id="GO:0015035">
    <property type="term" value="F:protein-disulfide reductase activity"/>
    <property type="evidence" value="ECO:0007669"/>
    <property type="project" value="UniProtKB-UniRule"/>
</dbReference>
<dbReference type="InterPro" id="IPR013766">
    <property type="entry name" value="Thioredoxin_domain"/>
</dbReference>
<evidence type="ECO:0000313" key="9">
    <source>
        <dbReference type="EMBL" id="AZA12493.1"/>
    </source>
</evidence>
<evidence type="ECO:0000256" key="4">
    <source>
        <dbReference type="ARBA" id="ARBA00022982"/>
    </source>
</evidence>
<dbReference type="Pfam" id="PF00085">
    <property type="entry name" value="Thioredoxin"/>
    <property type="match status" value="1"/>
</dbReference>
<organism evidence="9 10">
    <name type="scientific">Corynebacterium choanae</name>
    <dbReference type="NCBI Taxonomy" id="1862358"/>
    <lineage>
        <taxon>Bacteria</taxon>
        <taxon>Bacillati</taxon>
        <taxon>Actinomycetota</taxon>
        <taxon>Actinomycetes</taxon>
        <taxon>Mycobacteriales</taxon>
        <taxon>Corynebacteriaceae</taxon>
        <taxon>Corynebacterium</taxon>
    </lineage>
</organism>
<evidence type="ECO:0000313" key="10">
    <source>
        <dbReference type="Proteomes" id="UP000269019"/>
    </source>
</evidence>
<dbReference type="InterPro" id="IPR036249">
    <property type="entry name" value="Thioredoxin-like_sf"/>
</dbReference>
<dbReference type="GO" id="GO:0005829">
    <property type="term" value="C:cytosol"/>
    <property type="evidence" value="ECO:0007669"/>
    <property type="project" value="TreeGrafter"/>
</dbReference>
<dbReference type="InterPro" id="IPR017937">
    <property type="entry name" value="Thioredoxin_CS"/>
</dbReference>
<comment type="similarity">
    <text evidence="2">Belongs to the thioredoxin family.</text>
</comment>
<dbReference type="SUPFAM" id="SSF52833">
    <property type="entry name" value="Thioredoxin-like"/>
    <property type="match status" value="1"/>
</dbReference>
<dbReference type="Proteomes" id="UP000269019">
    <property type="component" value="Chromosome"/>
</dbReference>
<dbReference type="PROSITE" id="PS51352">
    <property type="entry name" value="THIOREDOXIN_2"/>
    <property type="match status" value="1"/>
</dbReference>
<dbReference type="PROSITE" id="PS00194">
    <property type="entry name" value="THIOREDOXIN_1"/>
    <property type="match status" value="1"/>
</dbReference>
<reference evidence="9 10" key="1">
    <citation type="submission" date="2018-11" db="EMBL/GenBank/DDBJ databases">
        <authorList>
            <person name="Kleinhagauer T."/>
            <person name="Glaeser S.P."/>
            <person name="Spergser J."/>
            <person name="Ruckert C."/>
            <person name="Kaempfer P."/>
            <person name="Busse H.-J."/>
        </authorList>
    </citation>
    <scope>NUCLEOTIDE SEQUENCE [LARGE SCALE GENOMIC DNA]</scope>
    <source>
        <strain evidence="9 10">200CH</strain>
    </source>
</reference>
<dbReference type="Gene3D" id="3.40.30.10">
    <property type="entry name" value="Glutaredoxin"/>
    <property type="match status" value="1"/>
</dbReference>
<dbReference type="AlphaFoldDB" id="A0A3G6J460"/>
<name>A0A3G6J460_9CORY</name>
<dbReference type="EMBL" id="CP033896">
    <property type="protein sequence ID" value="AZA12493.1"/>
    <property type="molecule type" value="Genomic_DNA"/>
</dbReference>